<feature type="region of interest" description="Disordered" evidence="1">
    <location>
        <begin position="478"/>
        <end position="530"/>
    </location>
</feature>
<feature type="region of interest" description="Disordered" evidence="1">
    <location>
        <begin position="152"/>
        <end position="268"/>
    </location>
</feature>
<gene>
    <name evidence="2" type="ORF">B0T11DRAFT_65170</name>
</gene>
<protein>
    <submittedName>
        <fullName evidence="2">Uncharacterized protein</fullName>
    </submittedName>
</protein>
<sequence length="530" mass="60469">MYQWTTDFAMAAPDSQTTSPMSMQQLPSQAHFNMAALSDAPSEQQHQHQQLEHHHLKDEIPEAPEPYWGSFGVSTTEADPVDGQTPHMHHNAYHYMNNMQHTMDHMNQTLAPSALVKQEESPLPLDLDMHHQHQQHQQPQHMAVHPMMRIQDPIAPSPQDSLGSIQAASSDDAIPDTEYAPSFNIGASLKLRRQQQQQSNGNRIFRKPRVRGGARNVAGPTPRRDGTKTKQQPQQVGIKRDPSPEDSSEEKTTSSEREPLQFKDGMPDTDRFLFELRRKYDNDKGKGMWDPITREYNERFNTQFDRAALQMRISRAKSKYVQWGEKDDQRLIEAARLVERQYYRQVHLKYKELGGNPQADFNVGNVEMRMVELGLAEVFMEPWKGDHKSQTRRRRKLNERQRASAASKDEHLDVAPEAACYPPQQQQQQQQMAHHHHHYQQQQLVAAHNERSHYGTSELPPHTREQVLDEIDARGYPLEEGESDLESKGDHVFVLGDNGGLQTAPKTGSSGQSSRRAAKQRHGGMGASIS</sequence>
<organism evidence="2 3">
    <name type="scientific">Plectosphaerella cucumerina</name>
    <dbReference type="NCBI Taxonomy" id="40658"/>
    <lineage>
        <taxon>Eukaryota</taxon>
        <taxon>Fungi</taxon>
        <taxon>Dikarya</taxon>
        <taxon>Ascomycota</taxon>
        <taxon>Pezizomycotina</taxon>
        <taxon>Sordariomycetes</taxon>
        <taxon>Hypocreomycetidae</taxon>
        <taxon>Glomerellales</taxon>
        <taxon>Plectosphaerellaceae</taxon>
        <taxon>Plectosphaerella</taxon>
    </lineage>
</organism>
<dbReference type="GO" id="GO:0045944">
    <property type="term" value="P:positive regulation of transcription by RNA polymerase II"/>
    <property type="evidence" value="ECO:0007669"/>
    <property type="project" value="TreeGrafter"/>
</dbReference>
<feature type="compositionally biased region" description="Basic and acidic residues" evidence="1">
    <location>
        <begin position="238"/>
        <end position="268"/>
    </location>
</feature>
<name>A0A8K0TPU9_9PEZI</name>
<dbReference type="EMBL" id="JAGPXD010000002">
    <property type="protein sequence ID" value="KAH7368537.1"/>
    <property type="molecule type" value="Genomic_DNA"/>
</dbReference>
<feature type="region of interest" description="Disordered" evidence="1">
    <location>
        <begin position="385"/>
        <end position="466"/>
    </location>
</feature>
<dbReference type="Proteomes" id="UP000813385">
    <property type="component" value="Unassembled WGS sequence"/>
</dbReference>
<feature type="compositionally biased region" description="Polar residues" evidence="1">
    <location>
        <begin position="158"/>
        <end position="169"/>
    </location>
</feature>
<reference evidence="2" key="1">
    <citation type="journal article" date="2021" name="Nat. Commun.">
        <title>Genetic determinants of endophytism in the Arabidopsis root mycobiome.</title>
        <authorList>
            <person name="Mesny F."/>
            <person name="Miyauchi S."/>
            <person name="Thiergart T."/>
            <person name="Pickel B."/>
            <person name="Atanasova L."/>
            <person name="Karlsson M."/>
            <person name="Huettel B."/>
            <person name="Barry K.W."/>
            <person name="Haridas S."/>
            <person name="Chen C."/>
            <person name="Bauer D."/>
            <person name="Andreopoulos W."/>
            <person name="Pangilinan J."/>
            <person name="LaButti K."/>
            <person name="Riley R."/>
            <person name="Lipzen A."/>
            <person name="Clum A."/>
            <person name="Drula E."/>
            <person name="Henrissat B."/>
            <person name="Kohler A."/>
            <person name="Grigoriev I.V."/>
            <person name="Martin F.M."/>
            <person name="Hacquard S."/>
        </authorList>
    </citation>
    <scope>NUCLEOTIDE SEQUENCE</scope>
    <source>
        <strain evidence="2">MPI-CAGE-AT-0016</strain>
    </source>
</reference>
<proteinExistence type="predicted"/>
<accession>A0A8K0TPU9</accession>
<dbReference type="PANTHER" id="PTHR46007:SF8">
    <property type="entry name" value="C2H2-TYPE DOMAIN-CONTAINING PROTEIN"/>
    <property type="match status" value="1"/>
</dbReference>
<dbReference type="AlphaFoldDB" id="A0A8K0TPU9"/>
<dbReference type="OrthoDB" id="4829343at2759"/>
<feature type="compositionally biased region" description="Polar residues" evidence="1">
    <location>
        <begin position="500"/>
        <end position="515"/>
    </location>
</feature>
<dbReference type="InterPro" id="IPR051647">
    <property type="entry name" value="Mediator_comp_sub12"/>
</dbReference>
<keyword evidence="3" id="KW-1185">Reference proteome</keyword>
<feature type="compositionally biased region" description="Basic and acidic residues" evidence="1">
    <location>
        <begin position="398"/>
        <end position="414"/>
    </location>
</feature>
<evidence type="ECO:0000313" key="2">
    <source>
        <dbReference type="EMBL" id="KAH7368537.1"/>
    </source>
</evidence>
<evidence type="ECO:0000313" key="3">
    <source>
        <dbReference type="Proteomes" id="UP000813385"/>
    </source>
</evidence>
<evidence type="ECO:0000256" key="1">
    <source>
        <dbReference type="SAM" id="MobiDB-lite"/>
    </source>
</evidence>
<dbReference type="GO" id="GO:0003713">
    <property type="term" value="F:transcription coactivator activity"/>
    <property type="evidence" value="ECO:0007669"/>
    <property type="project" value="TreeGrafter"/>
</dbReference>
<comment type="caution">
    <text evidence="2">The sequence shown here is derived from an EMBL/GenBank/DDBJ whole genome shotgun (WGS) entry which is preliminary data.</text>
</comment>
<dbReference type="PANTHER" id="PTHR46007">
    <property type="entry name" value="MEDIATOR OF RNA POLYMERASE II TRANSCRIPTION SUBUNIT 12"/>
    <property type="match status" value="1"/>
</dbReference>
<dbReference type="GO" id="GO:0016592">
    <property type="term" value="C:mediator complex"/>
    <property type="evidence" value="ECO:0007669"/>
    <property type="project" value="TreeGrafter"/>
</dbReference>